<dbReference type="GO" id="GO:0016831">
    <property type="term" value="F:carboxy-lyase activity"/>
    <property type="evidence" value="ECO:0007669"/>
    <property type="project" value="InterPro"/>
</dbReference>
<evidence type="ECO:0000313" key="4">
    <source>
        <dbReference type="EMBL" id="QUH31384.1"/>
    </source>
</evidence>
<proteinExistence type="predicted"/>
<protein>
    <submittedName>
        <fullName evidence="4">Amidohydrolase family protein</fullName>
    </submittedName>
</protein>
<dbReference type="GO" id="GO:0016787">
    <property type="term" value="F:hydrolase activity"/>
    <property type="evidence" value="ECO:0007669"/>
    <property type="project" value="InterPro"/>
</dbReference>
<dbReference type="PANTHER" id="PTHR21240:SF28">
    <property type="entry name" value="ISO-OROTATE DECARBOXYLASE (EUROFUNG)"/>
    <property type="match status" value="1"/>
</dbReference>
<dbReference type="Pfam" id="PF04909">
    <property type="entry name" value="Amidohydro_2"/>
    <property type="match status" value="1"/>
</dbReference>
<evidence type="ECO:0000256" key="2">
    <source>
        <dbReference type="SAM" id="SignalP"/>
    </source>
</evidence>
<feature type="signal peptide" evidence="2">
    <location>
        <begin position="1"/>
        <end position="24"/>
    </location>
</feature>
<dbReference type="KEGG" id="vgu:HYG85_21635"/>
<evidence type="ECO:0000259" key="3">
    <source>
        <dbReference type="Pfam" id="PF04909"/>
    </source>
</evidence>
<dbReference type="RefSeq" id="WP_212691427.1">
    <property type="nucleotide sequence ID" value="NZ_CP058561.1"/>
</dbReference>
<dbReference type="Gene3D" id="3.20.20.140">
    <property type="entry name" value="Metal-dependent hydrolases"/>
    <property type="match status" value="1"/>
</dbReference>
<feature type="domain" description="Amidohydrolase-related" evidence="3">
    <location>
        <begin position="106"/>
        <end position="317"/>
    </location>
</feature>
<keyword evidence="2" id="KW-0732">Signal</keyword>
<reference evidence="4 5" key="1">
    <citation type="submission" date="2020-07" db="EMBL/GenBank/DDBJ databases">
        <title>Vallitalea guaymasensis genome.</title>
        <authorList>
            <person name="Postec A."/>
        </authorList>
    </citation>
    <scope>NUCLEOTIDE SEQUENCE [LARGE SCALE GENOMIC DNA]</scope>
    <source>
        <strain evidence="4 5">Ra1766G1</strain>
    </source>
</reference>
<dbReference type="GO" id="GO:0019748">
    <property type="term" value="P:secondary metabolic process"/>
    <property type="evidence" value="ECO:0007669"/>
    <property type="project" value="TreeGrafter"/>
</dbReference>
<evidence type="ECO:0000256" key="1">
    <source>
        <dbReference type="ARBA" id="ARBA00023239"/>
    </source>
</evidence>
<dbReference type="PANTHER" id="PTHR21240">
    <property type="entry name" value="2-AMINO-3-CARBOXYLMUCONATE-6-SEMIALDEHYDE DECARBOXYLASE"/>
    <property type="match status" value="1"/>
</dbReference>
<dbReference type="GO" id="GO:0005737">
    <property type="term" value="C:cytoplasm"/>
    <property type="evidence" value="ECO:0007669"/>
    <property type="project" value="TreeGrafter"/>
</dbReference>
<keyword evidence="5" id="KW-1185">Reference proteome</keyword>
<dbReference type="InterPro" id="IPR032466">
    <property type="entry name" value="Metal_Hydrolase"/>
</dbReference>
<dbReference type="InterPro" id="IPR006680">
    <property type="entry name" value="Amidohydro-rel"/>
</dbReference>
<dbReference type="InterPro" id="IPR032465">
    <property type="entry name" value="ACMSD"/>
</dbReference>
<sequence length="347" mass="40026">MKKNIALLILILLITNINNTVTYAHDTNCNPKPLHAYTDHHVHMMSEEFSEVFKTLLGTDTYIDIPIEEVSGEKIVSLLDEANMNKAFVLSNSYIYGMDQVQDSNEYENVKKENNYLANEVAKYPDRLIGFFSVNPLKDYAISEIDRCYDELGLSGLKLHFTNSDVDLRNPEHLIKIKQLFTHVSEKGIPILLHFRSRSPEFGKEDAEILIDNVISEIPNLKLQIAHLGGWGSFDRSAKEVFATFIEKYNSNPYLKKENIYFDISGVIVTDREKELGLDVTTEEDLKKLARMLKEWGLDNIVFGTDYQYQTQTGYLEYMKTYLPLANYEIQNILNNDLSKIFFNCEE</sequence>
<dbReference type="Proteomes" id="UP000677305">
    <property type="component" value="Chromosome"/>
</dbReference>
<dbReference type="AlphaFoldDB" id="A0A8J8MEJ6"/>
<gene>
    <name evidence="4" type="ORF">HYG85_21635</name>
</gene>
<evidence type="ECO:0000313" key="5">
    <source>
        <dbReference type="Proteomes" id="UP000677305"/>
    </source>
</evidence>
<keyword evidence="1" id="KW-0456">Lyase</keyword>
<accession>A0A8J8MEJ6</accession>
<name>A0A8J8MEJ6_9FIRM</name>
<organism evidence="4 5">
    <name type="scientific">Vallitalea guaymasensis</name>
    <dbReference type="NCBI Taxonomy" id="1185412"/>
    <lineage>
        <taxon>Bacteria</taxon>
        <taxon>Bacillati</taxon>
        <taxon>Bacillota</taxon>
        <taxon>Clostridia</taxon>
        <taxon>Lachnospirales</taxon>
        <taxon>Vallitaleaceae</taxon>
        <taxon>Vallitalea</taxon>
    </lineage>
</organism>
<dbReference type="SUPFAM" id="SSF51556">
    <property type="entry name" value="Metallo-dependent hydrolases"/>
    <property type="match status" value="1"/>
</dbReference>
<dbReference type="EMBL" id="CP058561">
    <property type="protein sequence ID" value="QUH31384.1"/>
    <property type="molecule type" value="Genomic_DNA"/>
</dbReference>
<feature type="chain" id="PRO_5035186640" evidence="2">
    <location>
        <begin position="25"/>
        <end position="347"/>
    </location>
</feature>